<evidence type="ECO:0000313" key="1">
    <source>
        <dbReference type="EMBL" id="TWI52318.1"/>
    </source>
</evidence>
<evidence type="ECO:0000313" key="2">
    <source>
        <dbReference type="Proteomes" id="UP000316905"/>
    </source>
</evidence>
<sequence>MVGLYESCFESSTVQFFLQLSHELERLASQLFVKQVSLAEMLAQNAQFWRKSTKTEQS</sequence>
<reference evidence="1 2" key="1">
    <citation type="journal article" date="2015" name="Stand. Genomic Sci.">
        <title>Genomic Encyclopedia of Bacterial and Archaeal Type Strains, Phase III: the genomes of soil and plant-associated and newly described type strains.</title>
        <authorList>
            <person name="Whitman W.B."/>
            <person name="Woyke T."/>
            <person name="Klenk H.P."/>
            <person name="Zhou Y."/>
            <person name="Lilburn T.G."/>
            <person name="Beck B.J."/>
            <person name="De Vos P."/>
            <person name="Vandamme P."/>
            <person name="Eisen J.A."/>
            <person name="Garrity G."/>
            <person name="Hugenholtz P."/>
            <person name="Kyrpides N.C."/>
        </authorList>
    </citation>
    <scope>NUCLEOTIDE SEQUENCE [LARGE SCALE GENOMIC DNA]</scope>
    <source>
        <strain evidence="1 2">CGMCC 1.6858</strain>
    </source>
</reference>
<accession>A0A562Q6I2</accession>
<comment type="caution">
    <text evidence="1">The sequence shown here is derived from an EMBL/GenBank/DDBJ whole genome shotgun (WGS) entry which is preliminary data.</text>
</comment>
<dbReference type="AlphaFoldDB" id="A0A562Q6I2"/>
<protein>
    <submittedName>
        <fullName evidence="1">Uncharacterized protein</fullName>
    </submittedName>
</protein>
<organism evidence="1 2">
    <name type="scientific">Pseudomonas duriflava</name>
    <dbReference type="NCBI Taxonomy" id="459528"/>
    <lineage>
        <taxon>Bacteria</taxon>
        <taxon>Pseudomonadati</taxon>
        <taxon>Pseudomonadota</taxon>
        <taxon>Gammaproteobacteria</taxon>
        <taxon>Pseudomonadales</taxon>
        <taxon>Pseudomonadaceae</taxon>
        <taxon>Pseudomonas</taxon>
    </lineage>
</organism>
<dbReference type="Proteomes" id="UP000316905">
    <property type="component" value="Unassembled WGS sequence"/>
</dbReference>
<proteinExistence type="predicted"/>
<gene>
    <name evidence="1" type="ORF">IQ22_03461</name>
</gene>
<keyword evidence="2" id="KW-1185">Reference proteome</keyword>
<name>A0A562Q6I2_9PSED</name>
<dbReference type="EMBL" id="VLKY01000012">
    <property type="protein sequence ID" value="TWI52318.1"/>
    <property type="molecule type" value="Genomic_DNA"/>
</dbReference>